<evidence type="ECO:0000313" key="3">
    <source>
        <dbReference type="EMBL" id="MFC7236339.1"/>
    </source>
</evidence>
<dbReference type="SUPFAM" id="SSF48179">
    <property type="entry name" value="6-phosphogluconate dehydrogenase C-terminal domain-like"/>
    <property type="match status" value="1"/>
</dbReference>
<dbReference type="GeneID" id="79268056"/>
<dbReference type="PANTHER" id="PTHR21363">
    <property type="entry name" value="PREPHENATE DEHYDROGENASE"/>
    <property type="match status" value="1"/>
</dbReference>
<dbReference type="Gene3D" id="1.10.3660.10">
    <property type="entry name" value="6-phosphogluconate dehydrogenase C-terminal like domain"/>
    <property type="match status" value="1"/>
</dbReference>
<organism evidence="3 4">
    <name type="scientific">Halosegnis marinus</name>
    <dbReference type="NCBI Taxonomy" id="3034023"/>
    <lineage>
        <taxon>Archaea</taxon>
        <taxon>Methanobacteriati</taxon>
        <taxon>Methanobacteriota</taxon>
        <taxon>Stenosarchaea group</taxon>
        <taxon>Halobacteria</taxon>
        <taxon>Halobacteriales</taxon>
        <taxon>Natronomonadaceae</taxon>
        <taxon>Halosegnis</taxon>
    </lineage>
</organism>
<comment type="caution">
    <text evidence="3">The sequence shown here is derived from an EMBL/GenBank/DDBJ whole genome shotgun (WGS) entry which is preliminary data.</text>
</comment>
<dbReference type="GO" id="GO:0008977">
    <property type="term" value="F:prephenate dehydrogenase (NAD+) activity"/>
    <property type="evidence" value="ECO:0007669"/>
    <property type="project" value="UniProtKB-ARBA"/>
</dbReference>
<dbReference type="InterPro" id="IPR036291">
    <property type="entry name" value="NAD(P)-bd_dom_sf"/>
</dbReference>
<dbReference type="InterPro" id="IPR050812">
    <property type="entry name" value="Preph/Arog_dehydrog"/>
</dbReference>
<keyword evidence="1" id="KW-0560">Oxidoreductase</keyword>
<protein>
    <submittedName>
        <fullName evidence="3">Prephenate dehydrogenase/arogenate dehydrogenase family protein</fullName>
    </submittedName>
</protein>
<dbReference type="Proteomes" id="UP001596398">
    <property type="component" value="Unassembled WGS sequence"/>
</dbReference>
<sequence length="239" mass="24661">MRVLVVGAGTMGRWLAAELAGDHAVAFADADADRAADAASSLDCGTDDGDRYDLLALAVPMSAVGAAARDYAGRADAVLDVTGEMRDTLAALRESFPDAERVSTHPLFAPGNAPGTVAVVTDAPGERTEAALDALAAAGNDLFETTAAEHDRAMETVQAKTHAAVLAFALAGEEVPQPFHTPVSGPLSDLADAVVSGDPRVYAEIQARFDGAERVAEAAERLAEADPEAFADLFAEARE</sequence>
<dbReference type="PANTHER" id="PTHR21363:SF0">
    <property type="entry name" value="PREPHENATE DEHYDROGENASE [NADP(+)]"/>
    <property type="match status" value="1"/>
</dbReference>
<proteinExistence type="predicted"/>
<accession>A0ABD5ZRZ2</accession>
<evidence type="ECO:0000256" key="1">
    <source>
        <dbReference type="ARBA" id="ARBA00023002"/>
    </source>
</evidence>
<keyword evidence="4" id="KW-1185">Reference proteome</keyword>
<dbReference type="SUPFAM" id="SSF51735">
    <property type="entry name" value="NAD(P)-binding Rossmann-fold domains"/>
    <property type="match status" value="1"/>
</dbReference>
<dbReference type="Gene3D" id="3.40.50.720">
    <property type="entry name" value="NAD(P)-binding Rossmann-like Domain"/>
    <property type="match status" value="1"/>
</dbReference>
<evidence type="ECO:0000313" key="4">
    <source>
        <dbReference type="Proteomes" id="UP001596398"/>
    </source>
</evidence>
<gene>
    <name evidence="3" type="ORF">ACFQJ4_13555</name>
</gene>
<dbReference type="InterPro" id="IPR008927">
    <property type="entry name" value="6-PGluconate_DH-like_C_sf"/>
</dbReference>
<name>A0ABD5ZRZ2_9EURY</name>
<reference evidence="3 4" key="1">
    <citation type="journal article" date="2019" name="Int. J. Syst. Evol. Microbiol.">
        <title>The Global Catalogue of Microorganisms (GCM) 10K type strain sequencing project: providing services to taxonomists for standard genome sequencing and annotation.</title>
        <authorList>
            <consortium name="The Broad Institute Genomics Platform"/>
            <consortium name="The Broad Institute Genome Sequencing Center for Infectious Disease"/>
            <person name="Wu L."/>
            <person name="Ma J."/>
        </authorList>
    </citation>
    <scope>NUCLEOTIDE SEQUENCE [LARGE SCALE GENOMIC DNA]</scope>
    <source>
        <strain evidence="3 4">DT85</strain>
    </source>
</reference>
<dbReference type="RefSeq" id="WP_276234495.1">
    <property type="nucleotide sequence ID" value="NZ_CP119802.1"/>
</dbReference>
<dbReference type="AlphaFoldDB" id="A0ABD5ZRZ2"/>
<dbReference type="PROSITE" id="PS51176">
    <property type="entry name" value="PDH_ADH"/>
    <property type="match status" value="1"/>
</dbReference>
<dbReference type="InterPro" id="IPR003099">
    <property type="entry name" value="Prephen_DH"/>
</dbReference>
<evidence type="ECO:0000259" key="2">
    <source>
        <dbReference type="PROSITE" id="PS51176"/>
    </source>
</evidence>
<dbReference type="EMBL" id="JBHTAP010000001">
    <property type="protein sequence ID" value="MFC7236339.1"/>
    <property type="molecule type" value="Genomic_DNA"/>
</dbReference>
<feature type="domain" description="Prephenate/arogenate dehydrogenase" evidence="2">
    <location>
        <begin position="1"/>
        <end position="239"/>
    </location>
</feature>